<reference evidence="1 2" key="1">
    <citation type="submission" date="2016-10" db="EMBL/GenBank/DDBJ databases">
        <authorList>
            <person name="Varghese N."/>
            <person name="Submissions S."/>
        </authorList>
    </citation>
    <scope>NUCLEOTIDE SEQUENCE [LARGE SCALE GENOMIC DNA]</scope>
    <source>
        <strain evidence="1 2">DSM 20586</strain>
    </source>
</reference>
<comment type="caution">
    <text evidence="1">The sequence shown here is derived from an EMBL/GenBank/DDBJ whole genome shotgun (WGS) entry which is preliminary data.</text>
</comment>
<evidence type="ECO:0000313" key="2">
    <source>
        <dbReference type="Proteomes" id="UP000183687"/>
    </source>
</evidence>
<proteinExistence type="predicted"/>
<sequence length="337" mass="35658">MINTSIGLLGVAKQTDKTTPAAEPTFRHGLTGGSLIKPERSVEQKGIACGLRANTSNSSYVKEVNVAIDCETMSYADAFGLYSTATLGNCVTTPAAESGYYKHVITLGSTIPYLTFWGQIGDTTQQTVQKAVGCKMDTLNLEFDGNDPLKVGLTAAGLDADLFGQFPGSVEPSCFDGYFIPTNGTFKFSADSQTPVDDITITKGSFELSNSLEGTRGAGKVSPSEISESKLKTSVKVTTVPEDFSPIRRVLTGSNTGTKLAGKIVYGSAAWSFTHSQDEKCTLEVEFTNVPWTCETPQVSPDGNAAEVEFSADDIGVASKSGSPIKITLVNKVASYV</sequence>
<dbReference type="AlphaFoldDB" id="A0AB38A4T6"/>
<evidence type="ECO:0000313" key="1">
    <source>
        <dbReference type="EMBL" id="SEB43575.1"/>
    </source>
</evidence>
<name>A0AB38A4T6_9ACTN</name>
<accession>A0AB38A4T6</accession>
<dbReference type="RefSeq" id="WP_057001951.1">
    <property type="nucleotide sequence ID" value="NZ_CALJSN010000005.1"/>
</dbReference>
<protein>
    <submittedName>
        <fullName evidence="1">Uncharacterized protein</fullName>
    </submittedName>
</protein>
<dbReference type="Proteomes" id="UP000183687">
    <property type="component" value="Unassembled WGS sequence"/>
</dbReference>
<gene>
    <name evidence="1" type="ORF">SAMN04489746_0213</name>
</gene>
<organism evidence="1 2">
    <name type="scientific">Atopobium minutum</name>
    <dbReference type="NCBI Taxonomy" id="1381"/>
    <lineage>
        <taxon>Bacteria</taxon>
        <taxon>Bacillati</taxon>
        <taxon>Actinomycetota</taxon>
        <taxon>Coriobacteriia</taxon>
        <taxon>Coriobacteriales</taxon>
        <taxon>Atopobiaceae</taxon>
        <taxon>Atopobium</taxon>
    </lineage>
</organism>
<dbReference type="EMBL" id="FNSH01000001">
    <property type="protein sequence ID" value="SEB43575.1"/>
    <property type="molecule type" value="Genomic_DNA"/>
</dbReference>